<comment type="caution">
    <text evidence="1">The sequence shown here is derived from an EMBL/GenBank/DDBJ whole genome shotgun (WGS) entry which is preliminary data.</text>
</comment>
<accession>A0AAV7PNB2</accession>
<evidence type="ECO:0000313" key="1">
    <source>
        <dbReference type="EMBL" id="KAJ1128724.1"/>
    </source>
</evidence>
<organism evidence="1 2">
    <name type="scientific">Pleurodeles waltl</name>
    <name type="common">Iberian ribbed newt</name>
    <dbReference type="NCBI Taxonomy" id="8319"/>
    <lineage>
        <taxon>Eukaryota</taxon>
        <taxon>Metazoa</taxon>
        <taxon>Chordata</taxon>
        <taxon>Craniata</taxon>
        <taxon>Vertebrata</taxon>
        <taxon>Euteleostomi</taxon>
        <taxon>Amphibia</taxon>
        <taxon>Batrachia</taxon>
        <taxon>Caudata</taxon>
        <taxon>Salamandroidea</taxon>
        <taxon>Salamandridae</taxon>
        <taxon>Pleurodelinae</taxon>
        <taxon>Pleurodeles</taxon>
    </lineage>
</organism>
<dbReference type="AlphaFoldDB" id="A0AAV7PNB2"/>
<name>A0AAV7PNB2_PLEWA</name>
<proteinExistence type="predicted"/>
<keyword evidence="2" id="KW-1185">Reference proteome</keyword>
<dbReference type="Proteomes" id="UP001066276">
    <property type="component" value="Chromosome 7"/>
</dbReference>
<protein>
    <submittedName>
        <fullName evidence="1">Uncharacterized protein</fullName>
    </submittedName>
</protein>
<evidence type="ECO:0000313" key="2">
    <source>
        <dbReference type="Proteomes" id="UP001066276"/>
    </source>
</evidence>
<gene>
    <name evidence="1" type="ORF">NDU88_007099</name>
</gene>
<reference evidence="1" key="1">
    <citation type="journal article" date="2022" name="bioRxiv">
        <title>Sequencing and chromosome-scale assembly of the giantPleurodeles waltlgenome.</title>
        <authorList>
            <person name="Brown T."/>
            <person name="Elewa A."/>
            <person name="Iarovenko S."/>
            <person name="Subramanian E."/>
            <person name="Araus A.J."/>
            <person name="Petzold A."/>
            <person name="Susuki M."/>
            <person name="Suzuki K.-i.T."/>
            <person name="Hayashi T."/>
            <person name="Toyoda A."/>
            <person name="Oliveira C."/>
            <person name="Osipova E."/>
            <person name="Leigh N.D."/>
            <person name="Simon A."/>
            <person name="Yun M.H."/>
        </authorList>
    </citation>
    <scope>NUCLEOTIDE SEQUENCE</scope>
    <source>
        <strain evidence="1">20211129_DDA</strain>
        <tissue evidence="1">Liver</tissue>
    </source>
</reference>
<sequence length="86" mass="9964">MRPSCSLALRKDLEGLPCLVSKHLKFKARHGPAGSERQPDEMEEILQRQQMAAEKHGGDKEWLRCKLDEELQEDLGKQQEMYMQTP</sequence>
<dbReference type="EMBL" id="JANPWB010000011">
    <property type="protein sequence ID" value="KAJ1128724.1"/>
    <property type="molecule type" value="Genomic_DNA"/>
</dbReference>